<dbReference type="Pfam" id="PF02350">
    <property type="entry name" value="Epimerase_2"/>
    <property type="match status" value="1"/>
</dbReference>
<dbReference type="InterPro" id="IPR029767">
    <property type="entry name" value="WecB-like"/>
</dbReference>
<reference evidence="2 3" key="1">
    <citation type="submission" date="2020-04" db="EMBL/GenBank/DDBJ databases">
        <authorList>
            <person name="De Canck E."/>
        </authorList>
    </citation>
    <scope>NUCLEOTIDE SEQUENCE [LARGE SCALE GENOMIC DNA]</scope>
    <source>
        <strain evidence="2 3">LMG 3328</strain>
    </source>
</reference>
<dbReference type="PANTHER" id="PTHR43174">
    <property type="entry name" value="UDP-N-ACETYLGLUCOSAMINE 2-EPIMERASE"/>
    <property type="match status" value="1"/>
</dbReference>
<dbReference type="NCBIfam" id="TIGR03568">
    <property type="entry name" value="NeuC_NnaA"/>
    <property type="match status" value="1"/>
</dbReference>
<name>A0A2M9GU29_9BURK</name>
<dbReference type="Gene3D" id="3.40.50.2000">
    <property type="entry name" value="Glycogen Phosphorylase B"/>
    <property type="match status" value="2"/>
</dbReference>
<organism evidence="2 3">
    <name type="scientific">Achromobacter ruhlandii</name>
    <dbReference type="NCBI Taxonomy" id="72557"/>
    <lineage>
        <taxon>Bacteria</taxon>
        <taxon>Pseudomonadati</taxon>
        <taxon>Pseudomonadota</taxon>
        <taxon>Betaproteobacteria</taxon>
        <taxon>Burkholderiales</taxon>
        <taxon>Alcaligenaceae</taxon>
        <taxon>Achromobacter</taxon>
    </lineage>
</organism>
<dbReference type="SUPFAM" id="SSF53756">
    <property type="entry name" value="UDP-Glycosyltransferase/glycogen phosphorylase"/>
    <property type="match status" value="1"/>
</dbReference>
<sequence length="377" mass="40587">MRRIVYISGTRADYGLMAATLHRIQANPACQLSLIVTGMHLSPEYGNTVAEIEHDGLPILARIVLPMNTGTGAGMARAIGYMVMQFSDVLEQARPDIVLLLGDRGEMLAGAIAAAHLGIPIVHIHGGERSGTIDEPVRHAISKLAHWHCVATQQSRDRLIRMGEQPGHITVTGAPGLDGLAETPRANRTELCQSQGLDPDLPLALMVFHPVVQEADRAAEQVDTLLRAVLAHGYQLLALKPNSDAGSTAVAQVLESLKDRPDVRVLTHLRRPEFIAWMAAADLMIGNSSSGIIEAATFGTPVINVGSRQNLRERNQNVRDCDTDAASIEAALKHVRQSPGRISSANVYGDGHASERIAALLTMMPLDDSILMKSNAY</sequence>
<dbReference type="RefSeq" id="WP_100508960.1">
    <property type="nucleotide sequence ID" value="NZ_CADILE010000005.1"/>
</dbReference>
<evidence type="ECO:0000313" key="2">
    <source>
        <dbReference type="EMBL" id="CAB3854695.1"/>
    </source>
</evidence>
<feature type="domain" description="UDP-N-acetylglucosamine 2-epimerase" evidence="1">
    <location>
        <begin position="23"/>
        <end position="361"/>
    </location>
</feature>
<dbReference type="InterPro" id="IPR003331">
    <property type="entry name" value="UDP_GlcNAc_Epimerase_2_dom"/>
</dbReference>
<dbReference type="EMBL" id="CADILE010000005">
    <property type="protein sequence ID" value="CAB3854695.1"/>
    <property type="molecule type" value="Genomic_DNA"/>
</dbReference>
<evidence type="ECO:0000259" key="1">
    <source>
        <dbReference type="Pfam" id="PF02350"/>
    </source>
</evidence>
<dbReference type="Proteomes" id="UP000494122">
    <property type="component" value="Unassembled WGS sequence"/>
</dbReference>
<dbReference type="AlphaFoldDB" id="A0A2M9GU29"/>
<dbReference type="EC" id="3.2.1.184" evidence="2"/>
<accession>A0A2M9GU29</accession>
<dbReference type="PANTHER" id="PTHR43174:SF3">
    <property type="entry name" value="UDP-N-ACETYLGLUCOSAMINE 2-EPIMERASE"/>
    <property type="match status" value="1"/>
</dbReference>
<gene>
    <name evidence="2" type="ORF">LMG3328_01960</name>
</gene>
<keyword evidence="2" id="KW-0378">Hydrolase</keyword>
<dbReference type="GO" id="GO:0102388">
    <property type="term" value="F:UDP-N,N'-diacetylbacillosamine 2-epimerase activity"/>
    <property type="evidence" value="ECO:0007669"/>
    <property type="project" value="UniProtKB-EC"/>
</dbReference>
<dbReference type="CDD" id="cd03786">
    <property type="entry name" value="GTB_UDP-GlcNAc_2-Epimerase"/>
    <property type="match status" value="1"/>
</dbReference>
<evidence type="ECO:0000313" key="3">
    <source>
        <dbReference type="Proteomes" id="UP000494122"/>
    </source>
</evidence>
<dbReference type="InterPro" id="IPR020004">
    <property type="entry name" value="UDP-GlcNAc_Epase"/>
</dbReference>
<proteinExistence type="predicted"/>
<keyword evidence="2" id="KW-0326">Glycosidase</keyword>
<protein>
    <submittedName>
        <fullName evidence="2">UDP-N,N'-diacetylbacillosamine 2-epimerase (Hydrolyzing)</fullName>
        <ecNumber evidence="2">3.2.1.184</ecNumber>
    </submittedName>
</protein>
<dbReference type="GO" id="GO:0006047">
    <property type="term" value="P:UDP-N-acetylglucosamine metabolic process"/>
    <property type="evidence" value="ECO:0007669"/>
    <property type="project" value="InterPro"/>
</dbReference>